<dbReference type="InterPro" id="IPR051209">
    <property type="entry name" value="FAD-bind_Monooxygenase_sf"/>
</dbReference>
<dbReference type="KEGG" id="mste:MSTE_00470"/>
<dbReference type="GO" id="GO:0050660">
    <property type="term" value="F:flavin adenine dinucleotide binding"/>
    <property type="evidence" value="ECO:0007669"/>
    <property type="project" value="InterPro"/>
</dbReference>
<comment type="similarity">
    <text evidence="1">Belongs to the FAD-binding monooxygenase family.</text>
</comment>
<reference evidence="6" key="1">
    <citation type="journal article" date="2017" name="Genome Announc.">
        <title>Complete Genome Sequence of Mycobacterium stephanolepidis.</title>
        <authorList>
            <person name="Fukano H."/>
            <person name="Yoshida M."/>
            <person name="Katayama Y."/>
            <person name="Omatsu T."/>
            <person name="Mizutani T."/>
            <person name="Kurata O."/>
            <person name="Wada S."/>
            <person name="Hoshino Y."/>
        </authorList>
    </citation>
    <scope>NUCLEOTIDE SEQUENCE [LARGE SCALE GENOMIC DNA]</scope>
    <source>
        <strain evidence="6">NJB0901</strain>
    </source>
</reference>
<evidence type="ECO:0000313" key="6">
    <source>
        <dbReference type="Proteomes" id="UP000217954"/>
    </source>
</evidence>
<dbReference type="GO" id="GO:0050661">
    <property type="term" value="F:NADP binding"/>
    <property type="evidence" value="ECO:0007669"/>
    <property type="project" value="InterPro"/>
</dbReference>
<keyword evidence="3" id="KW-0274">FAD</keyword>
<dbReference type="AlphaFoldDB" id="A0A1Z4ES75"/>
<name>A0A1Z4ES75_9MYCO</name>
<dbReference type="Pfam" id="PF00743">
    <property type="entry name" value="FMO-like"/>
    <property type="match status" value="1"/>
</dbReference>
<accession>A0A1Z4ES75</accession>
<evidence type="ECO:0000256" key="4">
    <source>
        <dbReference type="ARBA" id="ARBA00023002"/>
    </source>
</evidence>
<dbReference type="PRINTS" id="PR00370">
    <property type="entry name" value="FMOXYGENASE"/>
</dbReference>
<keyword evidence="2" id="KW-0285">Flavoprotein</keyword>
<keyword evidence="4" id="KW-0560">Oxidoreductase</keyword>
<organism evidence="5 6">
    <name type="scientific">[Mycobacterium] stephanolepidis</name>
    <dbReference type="NCBI Taxonomy" id="1520670"/>
    <lineage>
        <taxon>Bacteria</taxon>
        <taxon>Bacillati</taxon>
        <taxon>Actinomycetota</taxon>
        <taxon>Actinomycetes</taxon>
        <taxon>Mycobacteriales</taxon>
        <taxon>Mycobacteriaceae</taxon>
        <taxon>Mycobacteroides</taxon>
    </lineage>
</organism>
<dbReference type="SUPFAM" id="SSF51905">
    <property type="entry name" value="FAD/NAD(P)-binding domain"/>
    <property type="match status" value="2"/>
</dbReference>
<dbReference type="PANTHER" id="PTHR42877:SF4">
    <property type="entry name" value="FAD_NAD(P)-BINDING DOMAIN-CONTAINING PROTEIN-RELATED"/>
    <property type="match status" value="1"/>
</dbReference>
<reference evidence="5 6" key="2">
    <citation type="journal article" date="2017" name="Int. J. Syst. Evol. Microbiol.">
        <title>Mycobacterium stephanolepidis sp. nov., a rapidly growing species related to Mycobacterium chelonae, isolated from marine teleost fish, Stephanolepis cirrhifer.</title>
        <authorList>
            <person name="Fukano H."/>
            <person name="Wada S."/>
            <person name="Kurata O."/>
            <person name="Katayama K."/>
            <person name="Fujiwara N."/>
            <person name="Hoshino Y."/>
        </authorList>
    </citation>
    <scope>NUCLEOTIDE SEQUENCE [LARGE SCALE GENOMIC DNA]</scope>
    <source>
        <strain evidence="5 6">NJB0901</strain>
    </source>
</reference>
<dbReference type="GO" id="GO:0004499">
    <property type="term" value="F:N,N-dimethylaniline monooxygenase activity"/>
    <property type="evidence" value="ECO:0007669"/>
    <property type="project" value="InterPro"/>
</dbReference>
<dbReference type="InterPro" id="IPR036188">
    <property type="entry name" value="FAD/NAD-bd_sf"/>
</dbReference>
<dbReference type="Gene3D" id="3.50.50.60">
    <property type="entry name" value="FAD/NAD(P)-binding domain"/>
    <property type="match status" value="3"/>
</dbReference>
<keyword evidence="5" id="KW-0503">Monooxygenase</keyword>
<evidence type="ECO:0000256" key="1">
    <source>
        <dbReference type="ARBA" id="ARBA00010139"/>
    </source>
</evidence>
<dbReference type="Proteomes" id="UP000217954">
    <property type="component" value="Chromosome"/>
</dbReference>
<keyword evidence="6" id="KW-1185">Reference proteome</keyword>
<dbReference type="InterPro" id="IPR000960">
    <property type="entry name" value="Flavin_mOase"/>
</dbReference>
<evidence type="ECO:0000256" key="3">
    <source>
        <dbReference type="ARBA" id="ARBA00022827"/>
    </source>
</evidence>
<proteinExistence type="inferred from homology"/>
<sequence length="530" mass="58627">MLSKPTSPDGLPASGSSQLASDFVYEIGHYGNVSNGAYGAGEKLPSRDIRVVVIGAGMSGLCMASTLRHRGITNFTVYEKADEVGGTWRDNTYPGLQCDVPSRYYSYSFAPNPAWSKGFSPGAEIHQYFVRFADEQGLRKNIRFGAAVTRAEWVDGPGQSHWELEVSDGSRDTADVVVSATGVLHLPRLPDIDGLRTFAGPCFHSARWDHSVPYAGKRVGLIGTGSSGVQIISALADEVQSLSVFQRSAQWVAPVPNFTYSSMSKSMWSRVPILNRFSYRLWRFYFERGVGGSVVSPGVRRRLIQGFVRASHRLLIHDRALRDKLHPDYEPLCRRLVMSVPFFKAVQRPNVAVLTEGIERIVPEGVITNDEVLHELDILVCATGFDAHSYLRPMEVIGRNGVKLSEVWSDGPRAYRAVGLAGFPNFFLLIGPNSPIGNNSLISIAETQVKFAMHWIDEIRYGRVQSVAPTAHAADAFNAEVRRAMPNTVWSSGCDSWYLGADGVPELWPWPPVDYRRTLTSPNREDFAIT</sequence>
<dbReference type="PANTHER" id="PTHR42877">
    <property type="entry name" value="L-ORNITHINE N(5)-MONOOXYGENASE-RELATED"/>
    <property type="match status" value="1"/>
</dbReference>
<protein>
    <submittedName>
        <fullName evidence="5">Putative monooxygenase</fullName>
    </submittedName>
</protein>
<dbReference type="EMBL" id="AP018165">
    <property type="protein sequence ID" value="BAX95812.1"/>
    <property type="molecule type" value="Genomic_DNA"/>
</dbReference>
<evidence type="ECO:0000313" key="5">
    <source>
        <dbReference type="EMBL" id="BAX95812.1"/>
    </source>
</evidence>
<evidence type="ECO:0000256" key="2">
    <source>
        <dbReference type="ARBA" id="ARBA00022630"/>
    </source>
</evidence>
<dbReference type="InterPro" id="IPR020946">
    <property type="entry name" value="Flavin_mOase-like"/>
</dbReference>
<gene>
    <name evidence="5" type="ORF">MSTE_00470</name>
</gene>